<feature type="non-terminal residue" evidence="2">
    <location>
        <position position="1"/>
    </location>
</feature>
<organism evidence="2 3">
    <name type="scientific">Solea senegalensis</name>
    <name type="common">Senegalese sole</name>
    <dbReference type="NCBI Taxonomy" id="28829"/>
    <lineage>
        <taxon>Eukaryota</taxon>
        <taxon>Metazoa</taxon>
        <taxon>Chordata</taxon>
        <taxon>Craniata</taxon>
        <taxon>Vertebrata</taxon>
        <taxon>Euteleostomi</taxon>
        <taxon>Actinopterygii</taxon>
        <taxon>Neopterygii</taxon>
        <taxon>Teleostei</taxon>
        <taxon>Neoteleostei</taxon>
        <taxon>Acanthomorphata</taxon>
        <taxon>Carangaria</taxon>
        <taxon>Pleuronectiformes</taxon>
        <taxon>Pleuronectoidei</taxon>
        <taxon>Soleidae</taxon>
        <taxon>Solea</taxon>
    </lineage>
</organism>
<accession>A0AAV6PIS6</accession>
<dbReference type="Proteomes" id="UP000693946">
    <property type="component" value="Unassembled WGS sequence"/>
</dbReference>
<feature type="region of interest" description="Disordered" evidence="1">
    <location>
        <begin position="1"/>
        <end position="30"/>
    </location>
</feature>
<dbReference type="AlphaFoldDB" id="A0AAV6PIS6"/>
<keyword evidence="3" id="KW-1185">Reference proteome</keyword>
<protein>
    <submittedName>
        <fullName evidence="2">Uncharacterized protein</fullName>
    </submittedName>
</protein>
<reference evidence="2 3" key="1">
    <citation type="journal article" date="2021" name="Sci. Rep.">
        <title>Chromosome anchoring in Senegalese sole (Solea senegalensis) reveals sex-associated markers and genome rearrangements in flatfish.</title>
        <authorList>
            <person name="Guerrero-Cozar I."/>
            <person name="Gomez-Garrido J."/>
            <person name="Berbel C."/>
            <person name="Martinez-Blanch J.F."/>
            <person name="Alioto T."/>
            <person name="Claros M.G."/>
            <person name="Gagnaire P.A."/>
            <person name="Manchado M."/>
        </authorList>
    </citation>
    <scope>NUCLEOTIDE SEQUENCE [LARGE SCALE GENOMIC DNA]</scope>
    <source>
        <strain evidence="2">Sse05_10M</strain>
    </source>
</reference>
<comment type="caution">
    <text evidence="2">The sequence shown here is derived from an EMBL/GenBank/DDBJ whole genome shotgun (WGS) entry which is preliminary data.</text>
</comment>
<gene>
    <name evidence="2" type="ORF">JOB18_035677</name>
</gene>
<dbReference type="EMBL" id="JAGKHQ010001035">
    <property type="protein sequence ID" value="KAG7461509.1"/>
    <property type="molecule type" value="Genomic_DNA"/>
</dbReference>
<evidence type="ECO:0000256" key="1">
    <source>
        <dbReference type="SAM" id="MobiDB-lite"/>
    </source>
</evidence>
<proteinExistence type="predicted"/>
<evidence type="ECO:0000313" key="2">
    <source>
        <dbReference type="EMBL" id="KAG7461509.1"/>
    </source>
</evidence>
<evidence type="ECO:0000313" key="3">
    <source>
        <dbReference type="Proteomes" id="UP000693946"/>
    </source>
</evidence>
<sequence>PQEDTPSVAEEQPSTSSCSTSHDDSVGPDNIEDFQAVQDLTGHLFTLKDHSLALSREEAECLSEYDKKKQSTLHAIQTQSPKGDSGPQKKCCTWCGEYKAMLCRRERPSAVA</sequence>
<name>A0AAV6PIS6_SOLSE</name>